<dbReference type="GO" id="GO:0005829">
    <property type="term" value="C:cytosol"/>
    <property type="evidence" value="ECO:0007669"/>
    <property type="project" value="TreeGrafter"/>
</dbReference>
<dbReference type="SUPFAM" id="SSF51206">
    <property type="entry name" value="cAMP-binding domain-like"/>
    <property type="match status" value="1"/>
</dbReference>
<dbReference type="Gene3D" id="2.60.120.10">
    <property type="entry name" value="Jelly Rolls"/>
    <property type="match status" value="1"/>
</dbReference>
<dbReference type="InterPro" id="IPR000595">
    <property type="entry name" value="cNMP-bd_dom"/>
</dbReference>
<feature type="non-terminal residue" evidence="2">
    <location>
        <position position="1"/>
    </location>
</feature>
<name>A0A382NEN8_9ZZZZ</name>
<dbReference type="InterPro" id="IPR018488">
    <property type="entry name" value="cNMP-bd_CS"/>
</dbReference>
<dbReference type="EMBL" id="UINC01099060">
    <property type="protein sequence ID" value="SVC58041.1"/>
    <property type="molecule type" value="Genomic_DNA"/>
</dbReference>
<dbReference type="PROSITE" id="PS50042">
    <property type="entry name" value="CNMP_BINDING_3"/>
    <property type="match status" value="1"/>
</dbReference>
<evidence type="ECO:0000259" key="1">
    <source>
        <dbReference type="PROSITE" id="PS50042"/>
    </source>
</evidence>
<dbReference type="CDD" id="cd00038">
    <property type="entry name" value="CAP_ED"/>
    <property type="match status" value="1"/>
</dbReference>
<dbReference type="InterPro" id="IPR018490">
    <property type="entry name" value="cNMP-bd_dom_sf"/>
</dbReference>
<proteinExistence type="predicted"/>
<dbReference type="InterPro" id="IPR014710">
    <property type="entry name" value="RmlC-like_jellyroll"/>
</dbReference>
<feature type="domain" description="Cyclic nucleotide-binding" evidence="1">
    <location>
        <begin position="1"/>
        <end position="73"/>
    </location>
</feature>
<dbReference type="InterPro" id="IPR050503">
    <property type="entry name" value="cAMP-dep_PK_reg_su-like"/>
</dbReference>
<dbReference type="PANTHER" id="PTHR11635:SF152">
    <property type="entry name" value="CAMP-DEPENDENT PROTEIN KINASE TYPE I REGULATORY SUBUNIT-RELATED"/>
    <property type="match status" value="1"/>
</dbReference>
<reference evidence="2" key="1">
    <citation type="submission" date="2018-05" db="EMBL/GenBank/DDBJ databases">
        <authorList>
            <person name="Lanie J.A."/>
            <person name="Ng W.-L."/>
            <person name="Kazmierczak K.M."/>
            <person name="Andrzejewski T.M."/>
            <person name="Davidsen T.M."/>
            <person name="Wayne K.J."/>
            <person name="Tettelin H."/>
            <person name="Glass J.I."/>
            <person name="Rusch D."/>
            <person name="Podicherti R."/>
            <person name="Tsui H.-C.T."/>
            <person name="Winkler M.E."/>
        </authorList>
    </citation>
    <scope>NUCLEOTIDE SEQUENCE</scope>
</reference>
<organism evidence="2">
    <name type="scientific">marine metagenome</name>
    <dbReference type="NCBI Taxonomy" id="408172"/>
    <lineage>
        <taxon>unclassified sequences</taxon>
        <taxon>metagenomes</taxon>
        <taxon>ecological metagenomes</taxon>
    </lineage>
</organism>
<sequence>LIEEGDTENKSAYIIERGEVGIYKSDKHICDLGENSIVGEMALITGEPRSATVKSNSDDCTVKEITLDDFRHLWAFKPSALLPVLKLVTERLSSAMNMLDNLQQTLKEK</sequence>
<dbReference type="PROSITE" id="PS00889">
    <property type="entry name" value="CNMP_BINDING_2"/>
    <property type="match status" value="1"/>
</dbReference>
<protein>
    <recommendedName>
        <fullName evidence="1">Cyclic nucleotide-binding domain-containing protein</fullName>
    </recommendedName>
</protein>
<dbReference type="GO" id="GO:0005952">
    <property type="term" value="C:cAMP-dependent protein kinase complex"/>
    <property type="evidence" value="ECO:0007669"/>
    <property type="project" value="InterPro"/>
</dbReference>
<dbReference type="PANTHER" id="PTHR11635">
    <property type="entry name" value="CAMP-DEPENDENT PROTEIN KINASE REGULATORY CHAIN"/>
    <property type="match status" value="1"/>
</dbReference>
<evidence type="ECO:0000313" key="2">
    <source>
        <dbReference type="EMBL" id="SVC58041.1"/>
    </source>
</evidence>
<accession>A0A382NEN8</accession>
<dbReference type="AlphaFoldDB" id="A0A382NEN8"/>
<dbReference type="Pfam" id="PF00027">
    <property type="entry name" value="cNMP_binding"/>
    <property type="match status" value="1"/>
</dbReference>
<gene>
    <name evidence="2" type="ORF">METZ01_LOCUS310895</name>
</gene>